<dbReference type="PANTHER" id="PTHR17630">
    <property type="entry name" value="DIENELACTONE HYDROLASE"/>
    <property type="match status" value="1"/>
</dbReference>
<organism evidence="3">
    <name type="scientific">Grosmannia clavigera (strain kw1407 / UAMH 11150)</name>
    <name type="common">Blue stain fungus</name>
    <name type="synonym">Graphiocladiella clavigera</name>
    <dbReference type="NCBI Taxonomy" id="655863"/>
    <lineage>
        <taxon>Eukaryota</taxon>
        <taxon>Fungi</taxon>
        <taxon>Dikarya</taxon>
        <taxon>Ascomycota</taxon>
        <taxon>Pezizomycotina</taxon>
        <taxon>Sordariomycetes</taxon>
        <taxon>Sordariomycetidae</taxon>
        <taxon>Ophiostomatales</taxon>
        <taxon>Ophiostomataceae</taxon>
        <taxon>Leptographium</taxon>
    </lineage>
</organism>
<name>F0XCM7_GROCL</name>
<dbReference type="Proteomes" id="UP000007796">
    <property type="component" value="Unassembled WGS sequence"/>
</dbReference>
<dbReference type="STRING" id="655863.F0XCM7"/>
<dbReference type="InterPro" id="IPR029058">
    <property type="entry name" value="AB_hydrolase_fold"/>
</dbReference>
<dbReference type="eggNOG" id="KOG3043">
    <property type="taxonomic scope" value="Eukaryota"/>
</dbReference>
<dbReference type="InParanoid" id="F0XCM7"/>
<dbReference type="EMBL" id="GL629765">
    <property type="protein sequence ID" value="EFX04117.1"/>
    <property type="molecule type" value="Genomic_DNA"/>
</dbReference>
<dbReference type="GeneID" id="25973880"/>
<protein>
    <submittedName>
        <fullName evidence="2">Dienelactone hydrolase</fullName>
    </submittedName>
</protein>
<dbReference type="InterPro" id="IPR002925">
    <property type="entry name" value="Dienelactn_hydro"/>
</dbReference>
<keyword evidence="3" id="KW-1185">Reference proteome</keyword>
<evidence type="ECO:0000313" key="2">
    <source>
        <dbReference type="EMBL" id="EFX04117.1"/>
    </source>
</evidence>
<evidence type="ECO:0000259" key="1">
    <source>
        <dbReference type="Pfam" id="PF01738"/>
    </source>
</evidence>
<sequence length="262" mass="28815">MAESRSDYLAQLPSTCCIGGSIHEGTPIGSEEQVAGITTYVARPPTGVTANGNVVFFLPDIWGLANNSKLLIDGFAAAGYVALGMDYFRGDPISKYRSSHDAKPPPDFDMEAWRVKHFSFATDNVPVWVDAAKTIYGTTGSRYGCVGYCFGAPFVANLLAGDAVSAGAVAHPTQLKEGHFRAVKKPLFLSCAEHDRAFGPEPRRRAIDILQETKVSYHLQLFCNVNHGFASRGNLTDLYEKWVKEQSHRGITDWFNFWLSQN</sequence>
<accession>F0XCM7</accession>
<dbReference type="Pfam" id="PF01738">
    <property type="entry name" value="DLH"/>
    <property type="match status" value="1"/>
</dbReference>
<dbReference type="SUPFAM" id="SSF53474">
    <property type="entry name" value="alpha/beta-Hydrolases"/>
    <property type="match status" value="1"/>
</dbReference>
<dbReference type="PANTHER" id="PTHR17630:SF44">
    <property type="entry name" value="PROTEIN AIM2"/>
    <property type="match status" value="1"/>
</dbReference>
<feature type="domain" description="Dienelactone hydrolase" evidence="1">
    <location>
        <begin position="38"/>
        <end position="256"/>
    </location>
</feature>
<dbReference type="AlphaFoldDB" id="F0XCM7"/>
<dbReference type="GO" id="GO:0016787">
    <property type="term" value="F:hydrolase activity"/>
    <property type="evidence" value="ECO:0007669"/>
    <property type="project" value="UniProtKB-KW"/>
</dbReference>
<proteinExistence type="predicted"/>
<evidence type="ECO:0000313" key="3">
    <source>
        <dbReference type="Proteomes" id="UP000007796"/>
    </source>
</evidence>
<dbReference type="OrthoDB" id="1393670at2759"/>
<keyword evidence="2" id="KW-0378">Hydrolase</keyword>
<dbReference type="RefSeq" id="XP_014173599.1">
    <property type="nucleotide sequence ID" value="XM_014318124.1"/>
</dbReference>
<dbReference type="Gene3D" id="3.40.50.1820">
    <property type="entry name" value="alpha/beta hydrolase"/>
    <property type="match status" value="1"/>
</dbReference>
<reference evidence="2 3" key="1">
    <citation type="journal article" date="2011" name="Proc. Natl. Acad. Sci. U.S.A.">
        <title>Genome and transcriptome analyses of the mountain pine beetle-fungal symbiont Grosmannia clavigera, a lodgepole pine pathogen.</title>
        <authorList>
            <person name="DiGuistini S."/>
            <person name="Wang Y."/>
            <person name="Liao N.Y."/>
            <person name="Taylor G."/>
            <person name="Tanguay P."/>
            <person name="Feau N."/>
            <person name="Henrissat B."/>
            <person name="Chan S.K."/>
            <person name="Hesse-Orce U."/>
            <person name="Alamouti S.M."/>
            <person name="Tsui C.K.M."/>
            <person name="Docking R.T."/>
            <person name="Levasseur A."/>
            <person name="Haridas S."/>
            <person name="Robertson G."/>
            <person name="Birol I."/>
            <person name="Holt R.A."/>
            <person name="Marra M.A."/>
            <person name="Hamelin R.C."/>
            <person name="Hirst M."/>
            <person name="Jones S.J.M."/>
            <person name="Bohlmann J."/>
            <person name="Breuil C."/>
        </authorList>
    </citation>
    <scope>NUCLEOTIDE SEQUENCE [LARGE SCALE GENOMIC DNA]</scope>
    <source>
        <strain evidence="3">kw1407 / UAMH 11150</strain>
    </source>
</reference>
<dbReference type="HOGENOM" id="CLU_054590_2_1_1"/>
<gene>
    <name evidence="2" type="ORF">CMQ_1045</name>
</gene>